<name>A0A0E9SBS4_ANGAN</name>
<dbReference type="AlphaFoldDB" id="A0A0E9SBS4"/>
<reference evidence="1" key="1">
    <citation type="submission" date="2014-11" db="EMBL/GenBank/DDBJ databases">
        <authorList>
            <person name="Amaro Gonzalez C."/>
        </authorList>
    </citation>
    <scope>NUCLEOTIDE SEQUENCE</scope>
</reference>
<accession>A0A0E9SBS4</accession>
<sequence length="35" mass="4080">MVKASSRINQYSAMERRGDKISYLLQGHTAVRLWL</sequence>
<reference evidence="1" key="2">
    <citation type="journal article" date="2015" name="Fish Shellfish Immunol.">
        <title>Early steps in the European eel (Anguilla anguilla)-Vibrio vulnificus interaction in the gills: Role of the RtxA13 toxin.</title>
        <authorList>
            <person name="Callol A."/>
            <person name="Pajuelo D."/>
            <person name="Ebbesson L."/>
            <person name="Teles M."/>
            <person name="MacKenzie S."/>
            <person name="Amaro C."/>
        </authorList>
    </citation>
    <scope>NUCLEOTIDE SEQUENCE</scope>
</reference>
<evidence type="ECO:0000313" key="1">
    <source>
        <dbReference type="EMBL" id="JAH38687.1"/>
    </source>
</evidence>
<dbReference type="EMBL" id="GBXM01069890">
    <property type="protein sequence ID" value="JAH38687.1"/>
    <property type="molecule type" value="Transcribed_RNA"/>
</dbReference>
<protein>
    <submittedName>
        <fullName evidence="1">Uncharacterized protein</fullName>
    </submittedName>
</protein>
<proteinExistence type="predicted"/>
<organism evidence="1">
    <name type="scientific">Anguilla anguilla</name>
    <name type="common">European freshwater eel</name>
    <name type="synonym">Muraena anguilla</name>
    <dbReference type="NCBI Taxonomy" id="7936"/>
    <lineage>
        <taxon>Eukaryota</taxon>
        <taxon>Metazoa</taxon>
        <taxon>Chordata</taxon>
        <taxon>Craniata</taxon>
        <taxon>Vertebrata</taxon>
        <taxon>Euteleostomi</taxon>
        <taxon>Actinopterygii</taxon>
        <taxon>Neopterygii</taxon>
        <taxon>Teleostei</taxon>
        <taxon>Anguilliformes</taxon>
        <taxon>Anguillidae</taxon>
        <taxon>Anguilla</taxon>
    </lineage>
</organism>